<evidence type="ECO:0000313" key="1">
    <source>
        <dbReference type="EMBL" id="JAA81913.1"/>
    </source>
</evidence>
<reference evidence="1" key="2">
    <citation type="submission" date="2013-05" db="EMBL/GenBank/DDBJ databases">
        <authorList>
            <person name="Carter J.-M."/>
            <person name="Baker S.C."/>
            <person name="Pink R."/>
            <person name="Carter D.R.F."/>
            <person name="Collins A."/>
            <person name="Tomlin J."/>
            <person name="Gibbs M."/>
            <person name="Breuker C.J."/>
        </authorList>
    </citation>
    <scope>NUCLEOTIDE SEQUENCE</scope>
    <source>
        <tissue evidence="1">Ovary</tissue>
    </source>
</reference>
<feature type="non-terminal residue" evidence="1">
    <location>
        <position position="1"/>
    </location>
</feature>
<dbReference type="AlphaFoldDB" id="S4P155"/>
<sequence length="67" mass="7695">ALHICTNTLPTQKNHSTCIDGEFFNFIRFSCFMPTLLKIPMHATGVAVNVPWPRHQAAVWYTVEVHR</sequence>
<reference evidence="1" key="1">
    <citation type="journal article" date="2013" name="BMC Genomics">
        <title>Unscrambling butterfly oogenesis.</title>
        <authorList>
            <person name="Carter J.M."/>
            <person name="Baker S.C."/>
            <person name="Pink R."/>
            <person name="Carter D.R."/>
            <person name="Collins A."/>
            <person name="Tomlin J."/>
            <person name="Gibbs M."/>
            <person name="Breuker C.J."/>
        </authorList>
    </citation>
    <scope>NUCLEOTIDE SEQUENCE</scope>
    <source>
        <tissue evidence="1">Ovary</tissue>
    </source>
</reference>
<name>S4P155_9NEOP</name>
<protein>
    <submittedName>
        <fullName evidence="1">Uncharacterized protein</fullName>
    </submittedName>
</protein>
<organism evidence="1">
    <name type="scientific">Pararge aegeria</name>
    <name type="common">speckled wood butterfly</name>
    <dbReference type="NCBI Taxonomy" id="116150"/>
    <lineage>
        <taxon>Eukaryota</taxon>
        <taxon>Metazoa</taxon>
        <taxon>Ecdysozoa</taxon>
        <taxon>Arthropoda</taxon>
        <taxon>Hexapoda</taxon>
        <taxon>Insecta</taxon>
        <taxon>Pterygota</taxon>
        <taxon>Neoptera</taxon>
        <taxon>Endopterygota</taxon>
        <taxon>Lepidoptera</taxon>
        <taxon>Glossata</taxon>
        <taxon>Ditrysia</taxon>
        <taxon>Papilionoidea</taxon>
        <taxon>Nymphalidae</taxon>
        <taxon>Satyrinae</taxon>
        <taxon>Satyrini</taxon>
        <taxon>Parargina</taxon>
        <taxon>Pararge</taxon>
    </lineage>
</organism>
<accession>S4P155</accession>
<proteinExistence type="predicted"/>
<dbReference type="EMBL" id="GAIX01010647">
    <property type="protein sequence ID" value="JAA81913.1"/>
    <property type="molecule type" value="Transcribed_RNA"/>
</dbReference>